<proteinExistence type="predicted"/>
<protein>
    <submittedName>
        <fullName evidence="1">Uncharacterized protein</fullName>
    </submittedName>
</protein>
<gene>
    <name evidence="1" type="ORF">KC19_11G084800</name>
</gene>
<accession>A0A8T0GCT4</accession>
<comment type="caution">
    <text evidence="1">The sequence shown here is derived from an EMBL/GenBank/DDBJ whole genome shotgun (WGS) entry which is preliminary data.</text>
</comment>
<dbReference type="Proteomes" id="UP000822688">
    <property type="component" value="Chromosome 11"/>
</dbReference>
<evidence type="ECO:0000313" key="2">
    <source>
        <dbReference type="Proteomes" id="UP000822688"/>
    </source>
</evidence>
<dbReference type="AlphaFoldDB" id="A0A8T0GCT4"/>
<evidence type="ECO:0000313" key="1">
    <source>
        <dbReference type="EMBL" id="KAG0556863.1"/>
    </source>
</evidence>
<keyword evidence="2" id="KW-1185">Reference proteome</keyword>
<dbReference type="EMBL" id="CM026432">
    <property type="protein sequence ID" value="KAG0556863.1"/>
    <property type="molecule type" value="Genomic_DNA"/>
</dbReference>
<organism evidence="1 2">
    <name type="scientific">Ceratodon purpureus</name>
    <name type="common">Fire moss</name>
    <name type="synonym">Dicranum purpureum</name>
    <dbReference type="NCBI Taxonomy" id="3225"/>
    <lineage>
        <taxon>Eukaryota</taxon>
        <taxon>Viridiplantae</taxon>
        <taxon>Streptophyta</taxon>
        <taxon>Embryophyta</taxon>
        <taxon>Bryophyta</taxon>
        <taxon>Bryophytina</taxon>
        <taxon>Bryopsida</taxon>
        <taxon>Dicranidae</taxon>
        <taxon>Pseudoditrichales</taxon>
        <taxon>Ditrichaceae</taxon>
        <taxon>Ceratodon</taxon>
    </lineage>
</organism>
<sequence>MSAKLAEEDSRGRAGGCCGDELEAEAEAVAESEAPPHRGVIAPSLLCGCELCGAGWKRADVPLPVYRARGFSSRRVVEQDGECGRIVSSRLLCDCADCGIGWERSDSGSSFHGASLRRPVVWEEECVGRYSMRWRFWRRTSIREGKSLEMGSLWDAFGPGMHTGGGDQGGCGIQRVVESIFSKDRVHDEEEKHRCILHFPSMRELFTHEEVEHALVQLGWKPLTKRGGWRRYFKMEEPTLPYGLPTIAKLPGRSFVDAPKPIILDFVKTVNKRENRNIFCCWQHRGELLVTAGDRLILN</sequence>
<reference evidence="1 2" key="1">
    <citation type="submission" date="2020-06" db="EMBL/GenBank/DDBJ databases">
        <title>WGS assembly of Ceratodon purpureus strain R40.</title>
        <authorList>
            <person name="Carey S.B."/>
            <person name="Jenkins J."/>
            <person name="Shu S."/>
            <person name="Lovell J.T."/>
            <person name="Sreedasyam A."/>
            <person name="Maumus F."/>
            <person name="Tiley G.P."/>
            <person name="Fernandez-Pozo N."/>
            <person name="Barry K."/>
            <person name="Chen C."/>
            <person name="Wang M."/>
            <person name="Lipzen A."/>
            <person name="Daum C."/>
            <person name="Saski C.A."/>
            <person name="Payton A.C."/>
            <person name="Mcbreen J.C."/>
            <person name="Conrad R.E."/>
            <person name="Kollar L.M."/>
            <person name="Olsson S."/>
            <person name="Huttunen S."/>
            <person name="Landis J.B."/>
            <person name="Wickett N.J."/>
            <person name="Johnson M.G."/>
            <person name="Rensing S.A."/>
            <person name="Grimwood J."/>
            <person name="Schmutz J."/>
            <person name="Mcdaniel S.F."/>
        </authorList>
    </citation>
    <scope>NUCLEOTIDE SEQUENCE [LARGE SCALE GENOMIC DNA]</scope>
    <source>
        <strain evidence="1 2">R40</strain>
    </source>
</reference>
<name>A0A8T0GCT4_CERPU</name>